<name>A0A098EIB5_9BACL</name>
<dbReference type="AlphaFoldDB" id="A0A098EIB5"/>
<accession>A0A098EIB5</accession>
<gene>
    <name evidence="1" type="ORF">BN1080_00933</name>
</gene>
<dbReference type="Proteomes" id="UP000043699">
    <property type="component" value="Unassembled WGS sequence"/>
</dbReference>
<dbReference type="RefSeq" id="WP_052650750.1">
    <property type="nucleotide sequence ID" value="NZ_CCXS01000001.1"/>
</dbReference>
<organism evidence="1 2">
    <name type="scientific">Planococcus massiliensis</name>
    <dbReference type="NCBI Taxonomy" id="1499687"/>
    <lineage>
        <taxon>Bacteria</taxon>
        <taxon>Bacillati</taxon>
        <taxon>Bacillota</taxon>
        <taxon>Bacilli</taxon>
        <taxon>Bacillales</taxon>
        <taxon>Caryophanaceae</taxon>
        <taxon>Planococcus</taxon>
    </lineage>
</organism>
<reference evidence="1 2" key="1">
    <citation type="submission" date="2014-09" db="EMBL/GenBank/DDBJ databases">
        <authorList>
            <person name="Urmite Genomes Urmite Genomes"/>
        </authorList>
    </citation>
    <scope>NUCLEOTIDE SEQUENCE [LARGE SCALE GENOMIC DNA]</scope>
    <source>
        <strain evidence="1 2">ES2</strain>
    </source>
</reference>
<protein>
    <submittedName>
        <fullName evidence="1">Uncharacterized protein</fullName>
    </submittedName>
</protein>
<proteinExistence type="predicted"/>
<dbReference type="OrthoDB" id="2428222at2"/>
<dbReference type="EMBL" id="CCXS01000001">
    <property type="protein sequence ID" value="CEG22013.1"/>
    <property type="molecule type" value="Genomic_DNA"/>
</dbReference>
<sequence length="69" mass="8207">MYQTQLEEQFGKPMKDIIYEYYITKNYGPSVGAKELGIPRRVFIYFRNYYGLKEVKHALHADQNVCPDK</sequence>
<evidence type="ECO:0000313" key="2">
    <source>
        <dbReference type="Proteomes" id="UP000043699"/>
    </source>
</evidence>
<keyword evidence="2" id="KW-1185">Reference proteome</keyword>
<evidence type="ECO:0000313" key="1">
    <source>
        <dbReference type="EMBL" id="CEG22013.1"/>
    </source>
</evidence>